<comment type="caution">
    <text evidence="5">The sequence shown here is derived from an EMBL/GenBank/DDBJ whole genome shotgun (WGS) entry which is preliminary data.</text>
</comment>
<feature type="compositionally biased region" description="Basic and acidic residues" evidence="4">
    <location>
        <begin position="299"/>
        <end position="321"/>
    </location>
</feature>
<evidence type="ECO:0000256" key="1">
    <source>
        <dbReference type="ARBA" id="ARBA00004123"/>
    </source>
</evidence>
<proteinExistence type="inferred from homology"/>
<dbReference type="PANTHER" id="PTHR13486">
    <property type="entry name" value="TELOMERE LENGTH AND SILENCING PROTEIN 1 TLS1 FAMILY MEMBER"/>
    <property type="match status" value="1"/>
</dbReference>
<feature type="compositionally biased region" description="Low complexity" evidence="4">
    <location>
        <begin position="65"/>
        <end position="76"/>
    </location>
</feature>
<dbReference type="EMBL" id="NMPR01000009">
    <property type="protein sequence ID" value="KAA8635803.1"/>
    <property type="molecule type" value="Genomic_DNA"/>
</dbReference>
<comment type="similarity">
    <text evidence="2">Belongs to the TLS1 family.</text>
</comment>
<feature type="region of interest" description="Disordered" evidence="4">
    <location>
        <begin position="369"/>
        <end position="427"/>
    </location>
</feature>
<protein>
    <recommendedName>
        <fullName evidence="7">Hepatocellular carcinoma-associated antigen 59-domain-containing protein</fullName>
    </recommendedName>
</protein>
<dbReference type="OMA" id="MCDRFTA"/>
<feature type="region of interest" description="Disordered" evidence="4">
    <location>
        <begin position="287"/>
        <end position="321"/>
    </location>
</feature>
<evidence type="ECO:0008006" key="7">
    <source>
        <dbReference type="Google" id="ProtNLM"/>
    </source>
</evidence>
<dbReference type="GO" id="GO:0005681">
    <property type="term" value="C:spliceosomal complex"/>
    <property type="evidence" value="ECO:0007669"/>
    <property type="project" value="TreeGrafter"/>
</dbReference>
<dbReference type="Pfam" id="PF07052">
    <property type="entry name" value="Hep_59"/>
    <property type="match status" value="1"/>
</dbReference>
<feature type="compositionally biased region" description="Low complexity" evidence="4">
    <location>
        <begin position="11"/>
        <end position="21"/>
    </location>
</feature>
<dbReference type="Proteomes" id="UP000433876">
    <property type="component" value="Unassembled WGS sequence"/>
</dbReference>
<feature type="region of interest" description="Disordered" evidence="4">
    <location>
        <begin position="202"/>
        <end position="227"/>
    </location>
</feature>
<dbReference type="GO" id="GO:0000398">
    <property type="term" value="P:mRNA splicing, via spliceosome"/>
    <property type="evidence" value="ECO:0007669"/>
    <property type="project" value="TreeGrafter"/>
</dbReference>
<comment type="subcellular location">
    <subcellularLocation>
        <location evidence="1">Nucleus</location>
    </subcellularLocation>
</comment>
<feature type="compositionally biased region" description="Pro residues" evidence="4">
    <location>
        <begin position="1"/>
        <end position="10"/>
    </location>
</feature>
<evidence type="ECO:0000256" key="4">
    <source>
        <dbReference type="SAM" id="MobiDB-lite"/>
    </source>
</evidence>
<evidence type="ECO:0000313" key="6">
    <source>
        <dbReference type="Proteomes" id="UP000433876"/>
    </source>
</evidence>
<dbReference type="AlphaFoldDB" id="A0A8S9A0R2"/>
<accession>A0A8S9A0R2</accession>
<sequence length="427" mass="46409">MDDTSAPPPESTTAPTAEPAAAAPPPVFFRAGKKKRAFRQRADETDAEPTVQTDSSATINTSNDSTATGQAATSSTEPAVSGTVATTTTTTITAAAKRDEDVKEGGGLSVAEVLRLRNAKKHRLGGVAFRAGDESSPTPQNAEQAMVLHDGAGNGGGEVQKAAILGGVAERFAPQTGMVGELVNKHMEEYIESELARRKRLAAEHRAQQEGGQNGGGSSSSNATTTGMTNLLAADPTLSMGGGKVESQRALHGKLMEIDLGEEARARNIAETERARRRLEGQILEEEEDADGRRKKVRLGPDGKPWRSRNRRDSDALKRDQQVEEFLRENRLDVYDVPSDQPEYATNMDDDEMAADDRIAEEFRRDFMDAMSQRHRRRRPAVNATARPSARNQDAEILKGPKLGGSRNARAAMREKLLREQEQSKRR</sequence>
<dbReference type="PANTHER" id="PTHR13486:SF2">
    <property type="entry name" value="SPLICING FACTOR C9ORF78"/>
    <property type="match status" value="1"/>
</dbReference>
<evidence type="ECO:0000256" key="3">
    <source>
        <dbReference type="ARBA" id="ARBA00023242"/>
    </source>
</evidence>
<feature type="region of interest" description="Disordered" evidence="4">
    <location>
        <begin position="1"/>
        <end position="106"/>
    </location>
</feature>
<keyword evidence="3" id="KW-0539">Nucleus</keyword>
<reference evidence="5 6" key="1">
    <citation type="submission" date="2017-07" db="EMBL/GenBank/DDBJ databases">
        <title>Genome sequence of the Sordaria macrospora wild type strain R19027.</title>
        <authorList>
            <person name="Nowrousian M."/>
            <person name="Teichert I."/>
            <person name="Kueck U."/>
        </authorList>
    </citation>
    <scope>NUCLEOTIDE SEQUENCE [LARGE SCALE GENOMIC DNA]</scope>
    <source>
        <strain evidence="5 6">R19027</strain>
        <tissue evidence="5">Mycelium</tissue>
    </source>
</reference>
<evidence type="ECO:0000313" key="5">
    <source>
        <dbReference type="EMBL" id="KAA8635803.1"/>
    </source>
</evidence>
<dbReference type="InterPro" id="IPR010756">
    <property type="entry name" value="Tls1-like"/>
</dbReference>
<feature type="compositionally biased region" description="Low complexity" evidence="4">
    <location>
        <begin position="83"/>
        <end position="95"/>
    </location>
</feature>
<gene>
    <name evidence="5" type="ORF">SMACR_04287</name>
</gene>
<evidence type="ECO:0000256" key="2">
    <source>
        <dbReference type="ARBA" id="ARBA00007643"/>
    </source>
</evidence>
<organism evidence="5 6">
    <name type="scientific">Sordaria macrospora</name>
    <dbReference type="NCBI Taxonomy" id="5147"/>
    <lineage>
        <taxon>Eukaryota</taxon>
        <taxon>Fungi</taxon>
        <taxon>Dikarya</taxon>
        <taxon>Ascomycota</taxon>
        <taxon>Pezizomycotina</taxon>
        <taxon>Sordariomycetes</taxon>
        <taxon>Sordariomycetidae</taxon>
        <taxon>Sordariales</taxon>
        <taxon>Sordariaceae</taxon>
        <taxon>Sordaria</taxon>
    </lineage>
</organism>
<dbReference type="VEuPathDB" id="FungiDB:SMAC_04287"/>
<feature type="compositionally biased region" description="Polar residues" evidence="4">
    <location>
        <begin position="50"/>
        <end position="64"/>
    </location>
</feature>
<name>A0A8S9A0R2_SORMA</name>
<feature type="compositionally biased region" description="Basic and acidic residues" evidence="4">
    <location>
        <begin position="412"/>
        <end position="427"/>
    </location>
</feature>